<dbReference type="EC" id="2.3.1.275" evidence="10"/>
<keyword evidence="5 10" id="KW-1133">Transmembrane helix</keyword>
<dbReference type="GO" id="GO:0005886">
    <property type="term" value="C:plasma membrane"/>
    <property type="evidence" value="ECO:0007669"/>
    <property type="project" value="UniProtKB-SubCell"/>
</dbReference>
<accession>A0A1M7Y282</accession>
<comment type="subunit">
    <text evidence="10">Probably interacts with PlsX.</text>
</comment>
<keyword evidence="2 10" id="KW-0444">Lipid biosynthesis</keyword>
<keyword evidence="3 10" id="KW-0808">Transferase</keyword>
<evidence type="ECO:0000256" key="7">
    <source>
        <dbReference type="ARBA" id="ARBA00023136"/>
    </source>
</evidence>
<evidence type="ECO:0000256" key="9">
    <source>
        <dbReference type="ARBA" id="ARBA00023264"/>
    </source>
</evidence>
<keyword evidence="8 10" id="KW-0594">Phospholipid biosynthesis</keyword>
<comment type="catalytic activity">
    <reaction evidence="10">
        <text>an acyl phosphate + sn-glycerol 3-phosphate = a 1-acyl-sn-glycero-3-phosphate + phosphate</text>
        <dbReference type="Rhea" id="RHEA:34075"/>
        <dbReference type="ChEBI" id="CHEBI:43474"/>
        <dbReference type="ChEBI" id="CHEBI:57597"/>
        <dbReference type="ChEBI" id="CHEBI:57970"/>
        <dbReference type="ChEBI" id="CHEBI:59918"/>
        <dbReference type="EC" id="2.3.1.275"/>
    </reaction>
</comment>
<name>A0A1M7Y282_9FIRM</name>
<comment type="pathway">
    <text evidence="10">Lipid metabolism; phospholipid metabolism.</text>
</comment>
<proteinExistence type="inferred from homology"/>
<keyword evidence="4 10" id="KW-0812">Transmembrane</keyword>
<evidence type="ECO:0000256" key="1">
    <source>
        <dbReference type="ARBA" id="ARBA00022475"/>
    </source>
</evidence>
<evidence type="ECO:0000313" key="11">
    <source>
        <dbReference type="EMBL" id="SHO46040.1"/>
    </source>
</evidence>
<comment type="function">
    <text evidence="10">Catalyzes the transfer of an acyl group from acyl-phosphate (acyl-PO(4)) to glycerol-3-phosphate (G3P) to form lysophosphatidic acid (LPA). This enzyme utilizes acyl-phosphate as fatty acyl donor, but not acyl-CoA or acyl-ACP.</text>
</comment>
<keyword evidence="6 10" id="KW-0443">Lipid metabolism</keyword>
<keyword evidence="11" id="KW-0012">Acyltransferase</keyword>
<dbReference type="OrthoDB" id="9777124at2"/>
<dbReference type="NCBIfam" id="TIGR00023">
    <property type="entry name" value="glycerol-3-phosphate 1-O-acyltransferase PlsY"/>
    <property type="match status" value="1"/>
</dbReference>
<comment type="similarity">
    <text evidence="10">Belongs to the PlsY family.</text>
</comment>
<evidence type="ECO:0000256" key="5">
    <source>
        <dbReference type="ARBA" id="ARBA00022989"/>
    </source>
</evidence>
<dbReference type="UniPathway" id="UPA00085"/>
<feature type="transmembrane region" description="Helical" evidence="10">
    <location>
        <begin position="161"/>
        <end position="182"/>
    </location>
</feature>
<dbReference type="GO" id="GO:0008654">
    <property type="term" value="P:phospholipid biosynthetic process"/>
    <property type="evidence" value="ECO:0007669"/>
    <property type="project" value="UniProtKB-UniRule"/>
</dbReference>
<dbReference type="EMBL" id="FRFD01000003">
    <property type="protein sequence ID" value="SHO46040.1"/>
    <property type="molecule type" value="Genomic_DNA"/>
</dbReference>
<evidence type="ECO:0000256" key="3">
    <source>
        <dbReference type="ARBA" id="ARBA00022679"/>
    </source>
</evidence>
<reference evidence="11 12" key="1">
    <citation type="submission" date="2016-12" db="EMBL/GenBank/DDBJ databases">
        <authorList>
            <person name="Song W.-J."/>
            <person name="Kurnit D.M."/>
        </authorList>
    </citation>
    <scope>NUCLEOTIDE SEQUENCE [LARGE SCALE GENOMIC DNA]</scope>
    <source>
        <strain evidence="11 12">DSM 12503</strain>
    </source>
</reference>
<dbReference type="Pfam" id="PF02660">
    <property type="entry name" value="G3P_acyltransf"/>
    <property type="match status" value="1"/>
</dbReference>
<dbReference type="GO" id="GO:0043772">
    <property type="term" value="F:acyl-phosphate glycerol-3-phosphate acyltransferase activity"/>
    <property type="evidence" value="ECO:0007669"/>
    <property type="project" value="UniProtKB-UniRule"/>
</dbReference>
<dbReference type="InterPro" id="IPR003811">
    <property type="entry name" value="G3P_acylTferase_PlsY"/>
</dbReference>
<dbReference type="Proteomes" id="UP000184612">
    <property type="component" value="Unassembled WGS sequence"/>
</dbReference>
<feature type="transmembrane region" description="Helical" evidence="10">
    <location>
        <begin position="55"/>
        <end position="77"/>
    </location>
</feature>
<evidence type="ECO:0000313" key="12">
    <source>
        <dbReference type="Proteomes" id="UP000184612"/>
    </source>
</evidence>
<keyword evidence="7 10" id="KW-0472">Membrane</keyword>
<sequence length="208" mass="22720">MLQNIIICLILGYLCGCLSTAYFIGKANNIDIRKYGSGNAGTTNAMRLLGIKAGILTFLGDALKAFIPILIITFVIFKNEPYVHLLALYTGLGVVIGHNFPFWLNFKGGKGIAATGGAILAFDWRIGLAAFVVFLLSVAITRYVSVGSLLISLLFPIGVLVFYPGDLHMLLISIIFTVLAFIRHRANIKRLMNGTENKIGQKVKIEQK</sequence>
<feature type="transmembrane region" description="Helical" evidence="10">
    <location>
        <begin position="126"/>
        <end position="155"/>
    </location>
</feature>
<organism evidence="11 12">
    <name type="scientific">Anaerocolumna xylanovorans DSM 12503</name>
    <dbReference type="NCBI Taxonomy" id="1121345"/>
    <lineage>
        <taxon>Bacteria</taxon>
        <taxon>Bacillati</taxon>
        <taxon>Bacillota</taxon>
        <taxon>Clostridia</taxon>
        <taxon>Lachnospirales</taxon>
        <taxon>Lachnospiraceae</taxon>
        <taxon>Anaerocolumna</taxon>
    </lineage>
</organism>
<dbReference type="SMART" id="SM01207">
    <property type="entry name" value="G3P_acyltransf"/>
    <property type="match status" value="1"/>
</dbReference>
<comment type="subcellular location">
    <subcellularLocation>
        <location evidence="10">Cell membrane</location>
        <topology evidence="10">Multi-pass membrane protein</topology>
    </subcellularLocation>
</comment>
<evidence type="ECO:0000256" key="6">
    <source>
        <dbReference type="ARBA" id="ARBA00023098"/>
    </source>
</evidence>
<evidence type="ECO:0000256" key="4">
    <source>
        <dbReference type="ARBA" id="ARBA00022692"/>
    </source>
</evidence>
<evidence type="ECO:0000256" key="2">
    <source>
        <dbReference type="ARBA" id="ARBA00022516"/>
    </source>
</evidence>
<dbReference type="PANTHER" id="PTHR30309:SF0">
    <property type="entry name" value="GLYCEROL-3-PHOSPHATE ACYLTRANSFERASE-RELATED"/>
    <property type="match status" value="1"/>
</dbReference>
<keyword evidence="9 10" id="KW-1208">Phospholipid metabolism</keyword>
<keyword evidence="1 10" id="KW-1003">Cell membrane</keyword>
<gene>
    <name evidence="10" type="primary">plsY</name>
    <name evidence="11" type="ORF">SAMN02745217_01148</name>
</gene>
<protein>
    <recommendedName>
        <fullName evidence="10">Glycerol-3-phosphate acyltransferase</fullName>
    </recommendedName>
    <alternativeName>
        <fullName evidence="10">Acyl-PO4 G3P acyltransferase</fullName>
    </alternativeName>
    <alternativeName>
        <fullName evidence="10">Acyl-phosphate--glycerol-3-phosphate acyltransferase</fullName>
    </alternativeName>
    <alternativeName>
        <fullName evidence="10">G3P acyltransferase</fullName>
        <shortName evidence="10">GPAT</shortName>
        <ecNumber evidence="10">2.3.1.275</ecNumber>
    </alternativeName>
    <alternativeName>
        <fullName evidence="10">Lysophosphatidic acid synthase</fullName>
        <shortName evidence="10">LPA synthase</shortName>
    </alternativeName>
</protein>
<dbReference type="RefSeq" id="WP_073587768.1">
    <property type="nucleotide sequence ID" value="NZ_FRFD01000003.1"/>
</dbReference>
<evidence type="ECO:0000256" key="8">
    <source>
        <dbReference type="ARBA" id="ARBA00023209"/>
    </source>
</evidence>
<dbReference type="PANTHER" id="PTHR30309">
    <property type="entry name" value="INNER MEMBRANE PROTEIN YGIH"/>
    <property type="match status" value="1"/>
</dbReference>
<evidence type="ECO:0000256" key="10">
    <source>
        <dbReference type="HAMAP-Rule" id="MF_01043"/>
    </source>
</evidence>
<dbReference type="AlphaFoldDB" id="A0A1M7Y282"/>
<keyword evidence="12" id="KW-1185">Reference proteome</keyword>
<dbReference type="STRING" id="1121345.SAMN02745217_01148"/>
<dbReference type="HAMAP" id="MF_01043">
    <property type="entry name" value="PlsY"/>
    <property type="match status" value="1"/>
</dbReference>
<feature type="transmembrane region" description="Helical" evidence="10">
    <location>
        <begin position="83"/>
        <end position="106"/>
    </location>
</feature>
<feature type="transmembrane region" description="Helical" evidence="10">
    <location>
        <begin position="6"/>
        <end position="25"/>
    </location>
</feature>